<proteinExistence type="inferred from homology"/>
<dbReference type="EMBL" id="FCNZ02000006">
    <property type="protein sequence ID" value="SAL39560.1"/>
    <property type="molecule type" value="Genomic_DNA"/>
</dbReference>
<feature type="compositionally biased region" description="Low complexity" evidence="5">
    <location>
        <begin position="133"/>
        <end position="153"/>
    </location>
</feature>
<dbReference type="GO" id="GO:0003677">
    <property type="term" value="F:DNA binding"/>
    <property type="evidence" value="ECO:0007669"/>
    <property type="project" value="UniProtKB-KW"/>
</dbReference>
<dbReference type="Gene3D" id="4.10.430.30">
    <property type="match status" value="1"/>
</dbReference>
<accession>A0A158H744</accession>
<dbReference type="AlphaFoldDB" id="A0A158H744"/>
<keyword evidence="3" id="KW-0963">Cytoplasm</keyword>
<evidence type="ECO:0000313" key="7">
    <source>
        <dbReference type="EMBL" id="SAL39560.1"/>
    </source>
</evidence>
<protein>
    <submittedName>
        <fullName evidence="7">Histone family protein nucleoid-structuring protein H-NS</fullName>
    </submittedName>
</protein>
<evidence type="ECO:0000256" key="5">
    <source>
        <dbReference type="SAM" id="MobiDB-lite"/>
    </source>
</evidence>
<name>A0A158H744_9BURK</name>
<dbReference type="Pfam" id="PF00816">
    <property type="entry name" value="Histone_HNS"/>
    <property type="match status" value="1"/>
</dbReference>
<organism evidence="7 8">
    <name type="scientific">Caballeronia telluris</name>
    <dbReference type="NCBI Taxonomy" id="326475"/>
    <lineage>
        <taxon>Bacteria</taxon>
        <taxon>Pseudomonadati</taxon>
        <taxon>Pseudomonadota</taxon>
        <taxon>Betaproteobacteria</taxon>
        <taxon>Burkholderiales</taxon>
        <taxon>Burkholderiaceae</taxon>
        <taxon>Caballeronia</taxon>
    </lineage>
</organism>
<evidence type="ECO:0000259" key="6">
    <source>
        <dbReference type="SMART" id="SM00528"/>
    </source>
</evidence>
<evidence type="ECO:0000256" key="4">
    <source>
        <dbReference type="ARBA" id="ARBA00023125"/>
    </source>
</evidence>
<dbReference type="InterPro" id="IPR027444">
    <property type="entry name" value="H-NS_C_dom"/>
</dbReference>
<dbReference type="PANTHER" id="PTHR38097:SF2">
    <property type="entry name" value="DNA-BINDING PROTEIN STPA"/>
    <property type="match status" value="1"/>
</dbReference>
<dbReference type="RefSeq" id="WP_087630149.1">
    <property type="nucleotide sequence ID" value="NZ_FCNZ02000006.1"/>
</dbReference>
<gene>
    <name evidence="7" type="ORF">AWB66_02025</name>
</gene>
<keyword evidence="4" id="KW-0238">DNA-binding</keyword>
<feature type="compositionally biased region" description="Basic residues" evidence="5">
    <location>
        <begin position="55"/>
        <end position="69"/>
    </location>
</feature>
<sequence length="189" mass="19924">MASLDQLYQRIALLQKQAEAIVAKKAQSVLDDIRATMERHGLTTADIEAHETKGKATRKTASKKTRVAAKGKVQGKLPPKYMNPKTGETWSGHARPPAWIKDVKDRTKFLIDGAAGQAVPSAKKPAAKKAAAKKTQAASRKTAAKKSATGVKAAAKRKGVASTKTATRRPRAKPVVVDGAAEQAPAAAA</sequence>
<evidence type="ECO:0000256" key="2">
    <source>
        <dbReference type="ARBA" id="ARBA00010610"/>
    </source>
</evidence>
<comment type="subcellular location">
    <subcellularLocation>
        <location evidence="1">Cytoplasm</location>
        <location evidence="1">Nucleoid</location>
    </subcellularLocation>
</comment>
<evidence type="ECO:0000256" key="3">
    <source>
        <dbReference type="ARBA" id="ARBA00022490"/>
    </source>
</evidence>
<feature type="domain" description="DNA-binding protein H-NS-like C-terminal" evidence="6">
    <location>
        <begin position="71"/>
        <end position="111"/>
    </location>
</feature>
<dbReference type="Proteomes" id="UP000054717">
    <property type="component" value="Unassembled WGS sequence"/>
</dbReference>
<keyword evidence="8" id="KW-1185">Reference proteome</keyword>
<dbReference type="STRING" id="326475.AWB66_02025"/>
<dbReference type="SUPFAM" id="SSF81273">
    <property type="entry name" value="H-NS histone-like proteins"/>
    <property type="match status" value="1"/>
</dbReference>
<feature type="region of interest" description="Disordered" evidence="5">
    <location>
        <begin position="51"/>
        <end position="98"/>
    </location>
</feature>
<evidence type="ECO:0000313" key="8">
    <source>
        <dbReference type="Proteomes" id="UP000054717"/>
    </source>
</evidence>
<dbReference type="PANTHER" id="PTHR38097">
    <property type="match status" value="1"/>
</dbReference>
<evidence type="ECO:0000256" key="1">
    <source>
        <dbReference type="ARBA" id="ARBA00004453"/>
    </source>
</evidence>
<dbReference type="GO" id="GO:0009295">
    <property type="term" value="C:nucleoid"/>
    <property type="evidence" value="ECO:0007669"/>
    <property type="project" value="UniProtKB-SubCell"/>
</dbReference>
<feature type="region of interest" description="Disordered" evidence="5">
    <location>
        <begin position="116"/>
        <end position="189"/>
    </location>
</feature>
<feature type="compositionally biased region" description="Low complexity" evidence="5">
    <location>
        <begin position="180"/>
        <end position="189"/>
    </location>
</feature>
<comment type="similarity">
    <text evidence="2">Belongs to the histone-like protein H-NS family.</text>
</comment>
<dbReference type="SMART" id="SM00528">
    <property type="entry name" value="HNS"/>
    <property type="match status" value="1"/>
</dbReference>
<reference evidence="7" key="1">
    <citation type="submission" date="2016-01" db="EMBL/GenBank/DDBJ databases">
        <authorList>
            <person name="Peeters Charlotte."/>
        </authorList>
    </citation>
    <scope>NUCLEOTIDE SEQUENCE</scope>
    <source>
        <strain evidence="7">LMG 22936</strain>
    </source>
</reference>
<comment type="caution">
    <text evidence="7">The sequence shown here is derived from an EMBL/GenBank/DDBJ whole genome shotgun (WGS) entry which is preliminary data.</text>
</comment>